<evidence type="ECO:0000313" key="2">
    <source>
        <dbReference type="EMBL" id="MDY7231854.1"/>
    </source>
</evidence>
<dbReference type="EMBL" id="JAXIVS010000016">
    <property type="protein sequence ID" value="MDY7231854.1"/>
    <property type="molecule type" value="Genomic_DNA"/>
</dbReference>
<name>A0ABU5HG74_9BACT</name>
<accession>A0ABU5HG74</accession>
<keyword evidence="3" id="KW-1185">Reference proteome</keyword>
<organism evidence="2 3">
    <name type="scientific">Hyalangium rubrum</name>
    <dbReference type="NCBI Taxonomy" id="3103134"/>
    <lineage>
        <taxon>Bacteria</taxon>
        <taxon>Pseudomonadati</taxon>
        <taxon>Myxococcota</taxon>
        <taxon>Myxococcia</taxon>
        <taxon>Myxococcales</taxon>
        <taxon>Cystobacterineae</taxon>
        <taxon>Archangiaceae</taxon>
        <taxon>Hyalangium</taxon>
    </lineage>
</organism>
<sequence length="206" mass="21172">MRGGRGVGLVLWLALGACRSRAPGTPEDAGTPPPPVATYVGPHCDTLLPGDVRDLALPGATLSEERACANCGPLCTLRSAAEPDATVSFAYNCQPMDASADLREQLTPTLRAGGVEVPALGRAAARRSPVPGMLQVVAWDDDTPCVLVVTWLGRGNERAVDVMRTALLAVTTASLVPPPTEEAGMPSPFPEDAGTAPALPDDAGTP</sequence>
<dbReference type="PROSITE" id="PS51257">
    <property type="entry name" value="PROKAR_LIPOPROTEIN"/>
    <property type="match status" value="1"/>
</dbReference>
<dbReference type="RefSeq" id="WP_321550565.1">
    <property type="nucleotide sequence ID" value="NZ_JAXIVS010000016.1"/>
</dbReference>
<evidence type="ECO:0000313" key="3">
    <source>
        <dbReference type="Proteomes" id="UP001291309"/>
    </source>
</evidence>
<evidence type="ECO:0008006" key="4">
    <source>
        <dbReference type="Google" id="ProtNLM"/>
    </source>
</evidence>
<feature type="region of interest" description="Disordered" evidence="1">
    <location>
        <begin position="177"/>
        <end position="206"/>
    </location>
</feature>
<gene>
    <name evidence="2" type="ORF">SYV04_36040</name>
</gene>
<reference evidence="2 3" key="1">
    <citation type="submission" date="2023-12" db="EMBL/GenBank/DDBJ databases">
        <title>the genome sequence of Hyalangium sp. s54d21.</title>
        <authorList>
            <person name="Zhang X."/>
        </authorList>
    </citation>
    <scope>NUCLEOTIDE SEQUENCE [LARGE SCALE GENOMIC DNA]</scope>
    <source>
        <strain evidence="3">s54d21</strain>
    </source>
</reference>
<comment type="caution">
    <text evidence="2">The sequence shown here is derived from an EMBL/GenBank/DDBJ whole genome shotgun (WGS) entry which is preliminary data.</text>
</comment>
<evidence type="ECO:0000256" key="1">
    <source>
        <dbReference type="SAM" id="MobiDB-lite"/>
    </source>
</evidence>
<proteinExistence type="predicted"/>
<dbReference type="Proteomes" id="UP001291309">
    <property type="component" value="Unassembled WGS sequence"/>
</dbReference>
<protein>
    <recommendedName>
        <fullName evidence="4">Lipoprotein</fullName>
    </recommendedName>
</protein>